<dbReference type="OrthoDB" id="597471at2"/>
<dbReference type="Gene3D" id="1.25.40.10">
    <property type="entry name" value="Tetratricopeptide repeat domain"/>
    <property type="match status" value="1"/>
</dbReference>
<protein>
    <submittedName>
        <fullName evidence="1">Uncharacterized protein</fullName>
    </submittedName>
</protein>
<reference evidence="1 2" key="1">
    <citation type="submission" date="2018-06" db="EMBL/GenBank/DDBJ databases">
        <title>Chryseolinea flavus sp. nov., a member of the phylum Bacteroidetes isolated from soil.</title>
        <authorList>
            <person name="Li Y."/>
            <person name="Wang J."/>
        </authorList>
    </citation>
    <scope>NUCLEOTIDE SEQUENCE [LARGE SCALE GENOMIC DNA]</scope>
    <source>
        <strain evidence="1 2">SDU1-6</strain>
    </source>
</reference>
<accession>A0A364XZU4</accession>
<comment type="caution">
    <text evidence="1">The sequence shown here is derived from an EMBL/GenBank/DDBJ whole genome shotgun (WGS) entry which is preliminary data.</text>
</comment>
<evidence type="ECO:0000313" key="1">
    <source>
        <dbReference type="EMBL" id="RAV99530.1"/>
    </source>
</evidence>
<gene>
    <name evidence="1" type="ORF">DQQ10_18170</name>
</gene>
<name>A0A364XZU4_9BACT</name>
<sequence>MNQPKKKSFDIKQLLVSVLLLLIVSTLVFLGILGMRKSKISAVNSAINEGRKAFLEANYRDAVIQFVRATDSLKYESEATELNTAHAMFLLSGSGTAKETKSVQEVIQNKKDSAQQSNGRSDMEAYTTLSATAADELIASIAYNQVGIVNYRSSKEQVNDTIVQNSMDYFKAALIADPKNETARYNYEILKKKSEYPDLVMKKVRALVKENRYNEAHQVMETAIKNDPRIEQRNQGFLKRLKDIIKIDGQ</sequence>
<dbReference type="SUPFAM" id="SSF48452">
    <property type="entry name" value="TPR-like"/>
    <property type="match status" value="1"/>
</dbReference>
<keyword evidence="2" id="KW-1185">Reference proteome</keyword>
<organism evidence="1 2">
    <name type="scientific">Pseudochryseolinea flava</name>
    <dbReference type="NCBI Taxonomy" id="2059302"/>
    <lineage>
        <taxon>Bacteria</taxon>
        <taxon>Pseudomonadati</taxon>
        <taxon>Bacteroidota</taxon>
        <taxon>Cytophagia</taxon>
        <taxon>Cytophagales</taxon>
        <taxon>Fulvivirgaceae</taxon>
        <taxon>Pseudochryseolinea</taxon>
    </lineage>
</organism>
<dbReference type="AlphaFoldDB" id="A0A364XZU4"/>
<dbReference type="Proteomes" id="UP000251889">
    <property type="component" value="Unassembled WGS sequence"/>
</dbReference>
<dbReference type="EMBL" id="QMFY01000010">
    <property type="protein sequence ID" value="RAV99530.1"/>
    <property type="molecule type" value="Genomic_DNA"/>
</dbReference>
<evidence type="ECO:0000313" key="2">
    <source>
        <dbReference type="Proteomes" id="UP000251889"/>
    </source>
</evidence>
<dbReference type="RefSeq" id="WP_112748316.1">
    <property type="nucleotide sequence ID" value="NZ_QMFY01000010.1"/>
</dbReference>
<dbReference type="InterPro" id="IPR011990">
    <property type="entry name" value="TPR-like_helical_dom_sf"/>
</dbReference>
<proteinExistence type="predicted"/>